<proteinExistence type="predicted"/>
<reference evidence="1" key="1">
    <citation type="submission" date="2021-02" db="EMBL/GenBank/DDBJ databases">
        <authorList>
            <person name="Nowell W R."/>
        </authorList>
    </citation>
    <scope>NUCLEOTIDE SEQUENCE</scope>
    <source>
        <strain evidence="1">Ploen Becks lab</strain>
    </source>
</reference>
<gene>
    <name evidence="1" type="ORF">OXX778_LOCUS8515</name>
</gene>
<name>A0A813VIJ9_9BILA</name>
<accession>A0A813VIJ9</accession>
<dbReference type="OrthoDB" id="10449144at2759"/>
<dbReference type="Proteomes" id="UP000663879">
    <property type="component" value="Unassembled WGS sequence"/>
</dbReference>
<dbReference type="EMBL" id="CAJNOC010001179">
    <property type="protein sequence ID" value="CAF0842210.1"/>
    <property type="molecule type" value="Genomic_DNA"/>
</dbReference>
<protein>
    <submittedName>
        <fullName evidence="1">Uncharacterized protein</fullName>
    </submittedName>
</protein>
<evidence type="ECO:0000313" key="2">
    <source>
        <dbReference type="Proteomes" id="UP000663879"/>
    </source>
</evidence>
<dbReference type="AlphaFoldDB" id="A0A813VIJ9"/>
<evidence type="ECO:0000313" key="1">
    <source>
        <dbReference type="EMBL" id="CAF0842210.1"/>
    </source>
</evidence>
<sequence>MSSLEPRNESDLVAVKAGINVKYPEKSEYATSFGFTQPLAYKKTTVLAINPTQDVLSATGGRPLIKKIDYDPKTAISQTKNDHQWPKLEKRELFEWIK</sequence>
<comment type="caution">
    <text evidence="1">The sequence shown here is derived from an EMBL/GenBank/DDBJ whole genome shotgun (WGS) entry which is preliminary data.</text>
</comment>
<organism evidence="1 2">
    <name type="scientific">Brachionus calyciflorus</name>
    <dbReference type="NCBI Taxonomy" id="104777"/>
    <lineage>
        <taxon>Eukaryota</taxon>
        <taxon>Metazoa</taxon>
        <taxon>Spiralia</taxon>
        <taxon>Gnathifera</taxon>
        <taxon>Rotifera</taxon>
        <taxon>Eurotatoria</taxon>
        <taxon>Monogononta</taxon>
        <taxon>Pseudotrocha</taxon>
        <taxon>Ploima</taxon>
        <taxon>Brachionidae</taxon>
        <taxon>Brachionus</taxon>
    </lineage>
</organism>
<keyword evidence="2" id="KW-1185">Reference proteome</keyword>